<keyword evidence="4" id="KW-0029">Amino-acid transport</keyword>
<keyword evidence="10" id="KW-1185">Reference proteome</keyword>
<comment type="caution">
    <text evidence="9">The sequence shown here is derived from an EMBL/GenBank/DDBJ whole genome shotgun (WGS) entry which is preliminary data.</text>
</comment>
<feature type="transmembrane region" description="Helical" evidence="7">
    <location>
        <begin position="53"/>
        <end position="76"/>
    </location>
</feature>
<feature type="transmembrane region" description="Helical" evidence="7">
    <location>
        <begin position="88"/>
        <end position="110"/>
    </location>
</feature>
<keyword evidence="5 7" id="KW-1133">Transmembrane helix</keyword>
<evidence type="ECO:0000313" key="10">
    <source>
        <dbReference type="Proteomes" id="UP001165190"/>
    </source>
</evidence>
<evidence type="ECO:0000256" key="2">
    <source>
        <dbReference type="ARBA" id="ARBA00022448"/>
    </source>
</evidence>
<evidence type="ECO:0000313" key="9">
    <source>
        <dbReference type="EMBL" id="GMI78818.1"/>
    </source>
</evidence>
<dbReference type="AlphaFoldDB" id="A0A9W7HL55"/>
<evidence type="ECO:0000256" key="1">
    <source>
        <dbReference type="ARBA" id="ARBA00004370"/>
    </source>
</evidence>
<evidence type="ECO:0000256" key="3">
    <source>
        <dbReference type="ARBA" id="ARBA00022692"/>
    </source>
</evidence>
<evidence type="ECO:0000256" key="7">
    <source>
        <dbReference type="SAM" id="Phobius"/>
    </source>
</evidence>
<protein>
    <recommendedName>
        <fullName evidence="8">Amino acid transporter transmembrane domain-containing protein</fullName>
    </recommendedName>
</protein>
<evidence type="ECO:0000256" key="4">
    <source>
        <dbReference type="ARBA" id="ARBA00022970"/>
    </source>
</evidence>
<reference evidence="9" key="1">
    <citation type="submission" date="2023-05" db="EMBL/GenBank/DDBJ databases">
        <title>Genome and transcriptome analyses reveal genes involved in the formation of fine ridges on petal epidermal cells in Hibiscus trionum.</title>
        <authorList>
            <person name="Koshimizu S."/>
            <person name="Masuda S."/>
            <person name="Ishii T."/>
            <person name="Shirasu K."/>
            <person name="Hoshino A."/>
            <person name="Arita M."/>
        </authorList>
    </citation>
    <scope>NUCLEOTIDE SEQUENCE</scope>
    <source>
        <strain evidence="9">Hamamatsu line</strain>
    </source>
</reference>
<comment type="subcellular location">
    <subcellularLocation>
        <location evidence="1">Membrane</location>
    </subcellularLocation>
</comment>
<accession>A0A9W7HL55</accession>
<gene>
    <name evidence="9" type="ORF">HRI_001551100</name>
</gene>
<proteinExistence type="predicted"/>
<dbReference type="OrthoDB" id="655540at2759"/>
<organism evidence="9 10">
    <name type="scientific">Hibiscus trionum</name>
    <name type="common">Flower of an hour</name>
    <dbReference type="NCBI Taxonomy" id="183268"/>
    <lineage>
        <taxon>Eukaryota</taxon>
        <taxon>Viridiplantae</taxon>
        <taxon>Streptophyta</taxon>
        <taxon>Embryophyta</taxon>
        <taxon>Tracheophyta</taxon>
        <taxon>Spermatophyta</taxon>
        <taxon>Magnoliopsida</taxon>
        <taxon>eudicotyledons</taxon>
        <taxon>Gunneridae</taxon>
        <taxon>Pentapetalae</taxon>
        <taxon>rosids</taxon>
        <taxon>malvids</taxon>
        <taxon>Malvales</taxon>
        <taxon>Malvaceae</taxon>
        <taxon>Malvoideae</taxon>
        <taxon>Hibiscus</taxon>
    </lineage>
</organism>
<evidence type="ECO:0000256" key="5">
    <source>
        <dbReference type="ARBA" id="ARBA00022989"/>
    </source>
</evidence>
<dbReference type="GO" id="GO:0016020">
    <property type="term" value="C:membrane"/>
    <property type="evidence" value="ECO:0007669"/>
    <property type="project" value="UniProtKB-SubCell"/>
</dbReference>
<dbReference type="GO" id="GO:0006865">
    <property type="term" value="P:amino acid transport"/>
    <property type="evidence" value="ECO:0007669"/>
    <property type="project" value="UniProtKB-KW"/>
</dbReference>
<sequence length="117" mass="12799">MNKYALLLIPLARSIEELLPDRIVDSLWCFFLLRATLVFSTVVVAFIMPFFGLLMALIGSLLSFMVAIIMPSLCFIKIAGRKASRIHIVLSTTIASIAAVCAIVGTYSALRGIVSNY</sequence>
<feature type="transmembrane region" description="Helical" evidence="7">
    <location>
        <begin position="27"/>
        <end position="47"/>
    </location>
</feature>
<keyword evidence="2" id="KW-0813">Transport</keyword>
<name>A0A9W7HL55_HIBTR</name>
<dbReference type="EMBL" id="BSYR01000016">
    <property type="protein sequence ID" value="GMI78818.1"/>
    <property type="molecule type" value="Genomic_DNA"/>
</dbReference>
<evidence type="ECO:0000259" key="8">
    <source>
        <dbReference type="Pfam" id="PF01490"/>
    </source>
</evidence>
<keyword evidence="3 7" id="KW-0812">Transmembrane</keyword>
<keyword evidence="6 7" id="KW-0472">Membrane</keyword>
<feature type="domain" description="Amino acid transporter transmembrane" evidence="8">
    <location>
        <begin position="2"/>
        <end position="108"/>
    </location>
</feature>
<dbReference type="Pfam" id="PF01490">
    <property type="entry name" value="Aa_trans"/>
    <property type="match status" value="1"/>
</dbReference>
<dbReference type="InterPro" id="IPR013057">
    <property type="entry name" value="AA_transpt_TM"/>
</dbReference>
<dbReference type="Proteomes" id="UP001165190">
    <property type="component" value="Unassembled WGS sequence"/>
</dbReference>
<evidence type="ECO:0000256" key="6">
    <source>
        <dbReference type="ARBA" id="ARBA00023136"/>
    </source>
</evidence>